<proteinExistence type="predicted"/>
<sequence length="191" mass="20583">MVHQLLVPQQEIRTGRLVLTPVTPADIDLVHELFSDARTWTHLPSGRHVSRAETQDMVQRKIGGRVRHGLGSWTIRAADSGVFLGIGGVDRTAGGVWNLGYRLAPEHHGHGYATEVARAAVDAAHALSPDVPVTGRVLTNNPASARVLARVGLTQVWQGSSRSAVPEGVECQAWTDRTLTSAQLDWLVANA</sequence>
<dbReference type="PANTHER" id="PTHR43792:SF1">
    <property type="entry name" value="N-ACETYLTRANSFERASE DOMAIN-CONTAINING PROTEIN"/>
    <property type="match status" value="1"/>
</dbReference>
<dbReference type="Gene3D" id="3.40.630.30">
    <property type="match status" value="1"/>
</dbReference>
<dbReference type="Pfam" id="PF13302">
    <property type="entry name" value="Acetyltransf_3"/>
    <property type="match status" value="1"/>
</dbReference>
<gene>
    <name evidence="2" type="ORF">GCM10009627_24060</name>
</gene>
<organism evidence="2 3">
    <name type="scientific">Curtobacterium herbarum</name>
    <dbReference type="NCBI Taxonomy" id="150122"/>
    <lineage>
        <taxon>Bacteria</taxon>
        <taxon>Bacillati</taxon>
        <taxon>Actinomycetota</taxon>
        <taxon>Actinomycetes</taxon>
        <taxon>Micrococcales</taxon>
        <taxon>Microbacteriaceae</taxon>
        <taxon>Curtobacterium</taxon>
    </lineage>
</organism>
<dbReference type="RefSeq" id="WP_204609820.1">
    <property type="nucleotide sequence ID" value="NZ_BAAAJX010000013.1"/>
</dbReference>
<dbReference type="Proteomes" id="UP001501742">
    <property type="component" value="Unassembled WGS sequence"/>
</dbReference>
<evidence type="ECO:0000313" key="3">
    <source>
        <dbReference type="Proteomes" id="UP001501742"/>
    </source>
</evidence>
<name>A0ABP4K5E9_9MICO</name>
<reference evidence="3" key="1">
    <citation type="journal article" date="2019" name="Int. J. Syst. Evol. Microbiol.">
        <title>The Global Catalogue of Microorganisms (GCM) 10K type strain sequencing project: providing services to taxonomists for standard genome sequencing and annotation.</title>
        <authorList>
            <consortium name="The Broad Institute Genomics Platform"/>
            <consortium name="The Broad Institute Genome Sequencing Center for Infectious Disease"/>
            <person name="Wu L."/>
            <person name="Ma J."/>
        </authorList>
    </citation>
    <scope>NUCLEOTIDE SEQUENCE [LARGE SCALE GENOMIC DNA]</scope>
    <source>
        <strain evidence="3">JCM 12140</strain>
    </source>
</reference>
<dbReference type="PANTHER" id="PTHR43792">
    <property type="entry name" value="GNAT FAMILY, PUTATIVE (AFU_ORTHOLOGUE AFUA_3G00765)-RELATED-RELATED"/>
    <property type="match status" value="1"/>
</dbReference>
<feature type="domain" description="N-acetyltransferase" evidence="1">
    <location>
        <begin position="17"/>
        <end position="172"/>
    </location>
</feature>
<accession>A0ABP4K5E9</accession>
<dbReference type="SUPFAM" id="SSF55729">
    <property type="entry name" value="Acyl-CoA N-acyltransferases (Nat)"/>
    <property type="match status" value="1"/>
</dbReference>
<evidence type="ECO:0000259" key="1">
    <source>
        <dbReference type="PROSITE" id="PS51186"/>
    </source>
</evidence>
<dbReference type="PROSITE" id="PS51186">
    <property type="entry name" value="GNAT"/>
    <property type="match status" value="1"/>
</dbReference>
<dbReference type="InterPro" id="IPR000182">
    <property type="entry name" value="GNAT_dom"/>
</dbReference>
<dbReference type="InterPro" id="IPR016181">
    <property type="entry name" value="Acyl_CoA_acyltransferase"/>
</dbReference>
<evidence type="ECO:0000313" key="2">
    <source>
        <dbReference type="EMBL" id="GAA1494060.1"/>
    </source>
</evidence>
<keyword evidence="3" id="KW-1185">Reference proteome</keyword>
<dbReference type="EMBL" id="BAAAJX010000013">
    <property type="protein sequence ID" value="GAA1494060.1"/>
    <property type="molecule type" value="Genomic_DNA"/>
</dbReference>
<dbReference type="InterPro" id="IPR051531">
    <property type="entry name" value="N-acetyltransferase"/>
</dbReference>
<protein>
    <recommendedName>
        <fullName evidence="1">N-acetyltransferase domain-containing protein</fullName>
    </recommendedName>
</protein>
<comment type="caution">
    <text evidence="2">The sequence shown here is derived from an EMBL/GenBank/DDBJ whole genome shotgun (WGS) entry which is preliminary data.</text>
</comment>